<proteinExistence type="predicted"/>
<dbReference type="EMBL" id="CM037161">
    <property type="protein sequence ID" value="KAH7855508.1"/>
    <property type="molecule type" value="Genomic_DNA"/>
</dbReference>
<evidence type="ECO:0000313" key="1">
    <source>
        <dbReference type="EMBL" id="KAH7855508.1"/>
    </source>
</evidence>
<sequence>MIEEEYEAHLEQVEQYNTNDCGASSRFSNDSGRDGIRRHQDWGQDFAFVDNIPDKMDRSWLTRIFNDCGVVNETYIPIKRSKKGSRFAFVKYDCPVSSDMAISRANGMKIGGQRILVKKARFEKNDAELDGEDDDVVREDNDRDYNKEAVKQSMDDMAKHANKCADKDTNKDKITSGFSAQHDEVVGHVVITEIINEGVKGQYSIVPMSAECNAQDINEMVNTLVESDMISRVPRHELSMAQEEAEENIEEKNDNFLSEGPLVFWSETNDRASQMQGINLEVDLNLEVPKIARKELRKRIHETYSSSGGDDSMESFIHSIANGTTQNLVLQELQSSTAMGVRMGIDFSKEDIMVMSKLIEEDANRGYWCFMGDFNLKISGVEG</sequence>
<accession>A0ACB7YQN5</accession>
<name>A0ACB7YQN5_9ERIC</name>
<comment type="caution">
    <text evidence="1">The sequence shown here is derived from an EMBL/GenBank/DDBJ whole genome shotgun (WGS) entry which is preliminary data.</text>
</comment>
<evidence type="ECO:0000313" key="2">
    <source>
        <dbReference type="Proteomes" id="UP000828048"/>
    </source>
</evidence>
<reference evidence="1 2" key="1">
    <citation type="journal article" date="2021" name="Hortic Res">
        <title>High-quality reference genome and annotation aids understanding of berry development for evergreen blueberry (Vaccinium darrowii).</title>
        <authorList>
            <person name="Yu J."/>
            <person name="Hulse-Kemp A.M."/>
            <person name="Babiker E."/>
            <person name="Staton M."/>
        </authorList>
    </citation>
    <scope>NUCLEOTIDE SEQUENCE [LARGE SCALE GENOMIC DNA]</scope>
    <source>
        <strain evidence="2">cv. NJ 8807/NJ 8810</strain>
        <tissue evidence="1">Young leaf</tissue>
    </source>
</reference>
<organism evidence="1 2">
    <name type="scientific">Vaccinium darrowii</name>
    <dbReference type="NCBI Taxonomy" id="229202"/>
    <lineage>
        <taxon>Eukaryota</taxon>
        <taxon>Viridiplantae</taxon>
        <taxon>Streptophyta</taxon>
        <taxon>Embryophyta</taxon>
        <taxon>Tracheophyta</taxon>
        <taxon>Spermatophyta</taxon>
        <taxon>Magnoliopsida</taxon>
        <taxon>eudicotyledons</taxon>
        <taxon>Gunneridae</taxon>
        <taxon>Pentapetalae</taxon>
        <taxon>asterids</taxon>
        <taxon>Ericales</taxon>
        <taxon>Ericaceae</taxon>
        <taxon>Vaccinioideae</taxon>
        <taxon>Vaccinieae</taxon>
        <taxon>Vaccinium</taxon>
    </lineage>
</organism>
<gene>
    <name evidence="1" type="ORF">Vadar_025652</name>
</gene>
<dbReference type="Proteomes" id="UP000828048">
    <property type="component" value="Chromosome 11"/>
</dbReference>
<keyword evidence="2" id="KW-1185">Reference proteome</keyword>
<protein>
    <submittedName>
        <fullName evidence="1">Uncharacterized protein</fullName>
    </submittedName>
</protein>